<dbReference type="GO" id="GO:0022627">
    <property type="term" value="C:cytosolic small ribosomal subunit"/>
    <property type="evidence" value="ECO:0007669"/>
    <property type="project" value="TreeGrafter"/>
</dbReference>
<dbReference type="PROSITE" id="PS50126">
    <property type="entry name" value="S1"/>
    <property type="match status" value="4"/>
</dbReference>
<dbReference type="PANTHER" id="PTHR10724:SF7">
    <property type="entry name" value="SMALL RIBOSOMAL SUBUNIT PROTEIN BS1C"/>
    <property type="match status" value="1"/>
</dbReference>
<feature type="compositionally biased region" description="Acidic residues" evidence="4">
    <location>
        <begin position="285"/>
        <end position="295"/>
    </location>
</feature>
<dbReference type="GO" id="GO:0003729">
    <property type="term" value="F:mRNA binding"/>
    <property type="evidence" value="ECO:0007669"/>
    <property type="project" value="TreeGrafter"/>
</dbReference>
<keyword evidence="7" id="KW-1185">Reference proteome</keyword>
<dbReference type="CDD" id="cd04465">
    <property type="entry name" value="S1_RPS1_repeat_ec2_hs2"/>
    <property type="match status" value="1"/>
</dbReference>
<keyword evidence="2 6" id="KW-0689">Ribosomal protein</keyword>
<feature type="domain" description="S1 motif" evidence="5">
    <location>
        <begin position="614"/>
        <end position="686"/>
    </location>
</feature>
<comment type="similarity">
    <text evidence="1">Belongs to the bacterial ribosomal protein bS1 family.</text>
</comment>
<feature type="domain" description="S1 motif" evidence="5">
    <location>
        <begin position="521"/>
        <end position="589"/>
    </location>
</feature>
<dbReference type="InterPro" id="IPR012340">
    <property type="entry name" value="NA-bd_OB-fold"/>
</dbReference>
<evidence type="ECO:0000256" key="3">
    <source>
        <dbReference type="ARBA" id="ARBA00023274"/>
    </source>
</evidence>
<feature type="domain" description="S1 motif" evidence="5">
    <location>
        <begin position="343"/>
        <end position="409"/>
    </location>
</feature>
<evidence type="ECO:0000259" key="5">
    <source>
        <dbReference type="PROSITE" id="PS50126"/>
    </source>
</evidence>
<dbReference type="SMART" id="SM00316">
    <property type="entry name" value="S1"/>
    <property type="match status" value="4"/>
</dbReference>
<gene>
    <name evidence="6" type="ORF">DB32_004181</name>
</gene>
<dbReference type="CDD" id="cd05688">
    <property type="entry name" value="S1_RPS1_repeat_ec3"/>
    <property type="match status" value="1"/>
</dbReference>
<dbReference type="GO" id="GO:0003735">
    <property type="term" value="F:structural constituent of ribosome"/>
    <property type="evidence" value="ECO:0007669"/>
    <property type="project" value="TreeGrafter"/>
</dbReference>
<dbReference type="InterPro" id="IPR003029">
    <property type="entry name" value="S1_domain"/>
</dbReference>
<sequence length="723" mass="77442">MTTTDGGERNAPPAENAPERERTEATAVEAQHTQSSADEQGETDGGEGDESEGEGEAAVEGQPGAEGAKRKRRRRRRKKGAGETSAGQVAAEGATGEGATEGGAAQPQQPREPKKEPHLPFARFFEGRDRGDRRHAFSVGEIVAGRVQRVEHGASVIDLFGKATAFALANEPREVPMPAPGTEAVETEESEEAASANLAQVGDAAAHFEGAVGMPASEALPEQPAPEGEQPVGPGPDGIWGTADDAPASVDAARVAAAAHELSALGGPQEEGQPASASEAGGVEAPEEAAPEAPEEEAALLEVGTIFRGRVAAVAESGHVAIHNKLATRAEARLKLAKAREEHRRVWGLVYGFNRGGFDVLVEGVRAFCPVSGMTTEHLEDPETLLGRRLEFSVQQAKSGHQGIVVSRRSILEKEARKRAKELRRSLQPGQRLKGRVTQVRDFGVFVDLGGVEGLVHMSELSWDRAVRPSDAAKPGDEVEVQVLRVTEPQGRKDRDGRIALSLKALAADPWDVHLQGLEEGQARKGKVTRTAEFGAFVELAPGVEGLLHVTELGRDLKHANERIKEGEEVFVVVERLDKRARRISLSKMSDADAKLFQEGQLETGGGGKVVRPGANLKVKVERVEPGGLHVQVEGVLGRRGRGFIPNVEMATERGTDHRKKFPPGTELDVKVIGTDRDGGLRLSRKALQQDEERRAIQDYRKDAARKGFGTFGDLLKSKLGKR</sequence>
<feature type="compositionally biased region" description="Basic residues" evidence="4">
    <location>
        <begin position="69"/>
        <end position="79"/>
    </location>
</feature>
<organism evidence="6 7">
    <name type="scientific">Sandaracinus amylolyticus</name>
    <dbReference type="NCBI Taxonomy" id="927083"/>
    <lineage>
        <taxon>Bacteria</taxon>
        <taxon>Pseudomonadati</taxon>
        <taxon>Myxococcota</taxon>
        <taxon>Polyangia</taxon>
        <taxon>Polyangiales</taxon>
        <taxon>Sandaracinaceae</taxon>
        <taxon>Sandaracinus</taxon>
    </lineage>
</organism>
<accession>A0A0F6YIH5</accession>
<dbReference type="KEGG" id="samy:DB32_004181"/>
<feature type="region of interest" description="Disordered" evidence="4">
    <location>
        <begin position="1"/>
        <end position="129"/>
    </location>
</feature>
<dbReference type="AlphaFoldDB" id="A0A0F6YIH5"/>
<feature type="region of interest" description="Disordered" evidence="4">
    <location>
        <begin position="218"/>
        <end position="245"/>
    </location>
</feature>
<feature type="domain" description="S1 motif" evidence="5">
    <location>
        <begin position="430"/>
        <end position="504"/>
    </location>
</feature>
<dbReference type="PANTHER" id="PTHR10724">
    <property type="entry name" value="30S RIBOSOMAL PROTEIN S1"/>
    <property type="match status" value="1"/>
</dbReference>
<reference evidence="6 7" key="1">
    <citation type="submission" date="2015-03" db="EMBL/GenBank/DDBJ databases">
        <title>Genome assembly of Sandaracinus amylolyticus DSM 53668.</title>
        <authorList>
            <person name="Sharma G."/>
            <person name="Subramanian S."/>
        </authorList>
    </citation>
    <scope>NUCLEOTIDE SEQUENCE [LARGE SCALE GENOMIC DNA]</scope>
    <source>
        <strain evidence="6 7">DSM 53668</strain>
    </source>
</reference>
<dbReference type="Proteomes" id="UP000034883">
    <property type="component" value="Chromosome"/>
</dbReference>
<dbReference type="STRING" id="927083.DB32_004181"/>
<dbReference type="InterPro" id="IPR050437">
    <property type="entry name" value="Ribos_protein_bS1-like"/>
</dbReference>
<evidence type="ECO:0000256" key="2">
    <source>
        <dbReference type="ARBA" id="ARBA00022980"/>
    </source>
</evidence>
<name>A0A0F6YIH5_9BACT</name>
<evidence type="ECO:0000256" key="1">
    <source>
        <dbReference type="ARBA" id="ARBA00006767"/>
    </source>
</evidence>
<dbReference type="Pfam" id="PF00575">
    <property type="entry name" value="S1"/>
    <property type="match status" value="3"/>
</dbReference>
<proteinExistence type="inferred from homology"/>
<evidence type="ECO:0000313" key="7">
    <source>
        <dbReference type="Proteomes" id="UP000034883"/>
    </source>
</evidence>
<feature type="compositionally biased region" description="Acidic residues" evidence="4">
    <location>
        <begin position="39"/>
        <end position="57"/>
    </location>
</feature>
<dbReference type="Gene3D" id="2.40.50.140">
    <property type="entry name" value="Nucleic acid-binding proteins"/>
    <property type="match status" value="3"/>
</dbReference>
<dbReference type="SUPFAM" id="SSF50249">
    <property type="entry name" value="Nucleic acid-binding proteins"/>
    <property type="match status" value="4"/>
</dbReference>
<feature type="region of interest" description="Disordered" evidence="4">
    <location>
        <begin position="173"/>
        <end position="195"/>
    </location>
</feature>
<dbReference type="GO" id="GO:0006412">
    <property type="term" value="P:translation"/>
    <property type="evidence" value="ECO:0007669"/>
    <property type="project" value="TreeGrafter"/>
</dbReference>
<feature type="compositionally biased region" description="Low complexity" evidence="4">
    <location>
        <begin position="274"/>
        <end position="284"/>
    </location>
</feature>
<dbReference type="CDD" id="cd00164">
    <property type="entry name" value="S1_like"/>
    <property type="match status" value="1"/>
</dbReference>
<evidence type="ECO:0000256" key="4">
    <source>
        <dbReference type="SAM" id="MobiDB-lite"/>
    </source>
</evidence>
<protein>
    <submittedName>
        <fullName evidence="6">SSU ribosomal protein S1p</fullName>
    </submittedName>
</protein>
<evidence type="ECO:0000313" key="6">
    <source>
        <dbReference type="EMBL" id="AKF07032.1"/>
    </source>
</evidence>
<feature type="region of interest" description="Disordered" evidence="4">
    <location>
        <begin position="265"/>
        <end position="295"/>
    </location>
</feature>
<dbReference type="EMBL" id="CP011125">
    <property type="protein sequence ID" value="AKF07032.1"/>
    <property type="molecule type" value="Genomic_DNA"/>
</dbReference>
<keyword evidence="3" id="KW-0687">Ribonucleoprotein</keyword>